<feature type="chain" id="PRO_5011492153" description="Bacterial repeat domain-containing protein" evidence="1">
    <location>
        <begin position="28"/>
        <end position="490"/>
    </location>
</feature>
<name>A0A1I0GV76_9FIRM</name>
<evidence type="ECO:0000256" key="1">
    <source>
        <dbReference type="SAM" id="SignalP"/>
    </source>
</evidence>
<dbReference type="EMBL" id="FOIN01000035">
    <property type="protein sequence ID" value="SET74186.1"/>
    <property type="molecule type" value="Genomic_DNA"/>
</dbReference>
<dbReference type="AlphaFoldDB" id="A0A1I0GV76"/>
<keyword evidence="1" id="KW-0732">Signal</keyword>
<evidence type="ECO:0000313" key="4">
    <source>
        <dbReference type="Proteomes" id="UP000198558"/>
    </source>
</evidence>
<evidence type="ECO:0000313" key="3">
    <source>
        <dbReference type="EMBL" id="SET74186.1"/>
    </source>
</evidence>
<keyword evidence="4" id="KW-1185">Reference proteome</keyword>
<reference evidence="4" key="1">
    <citation type="submission" date="2016-10" db="EMBL/GenBank/DDBJ databases">
        <authorList>
            <person name="Varghese N."/>
            <person name="Submissions S."/>
        </authorList>
    </citation>
    <scope>NUCLEOTIDE SEQUENCE [LARGE SCALE GENOMIC DNA]</scope>
    <source>
        <strain evidence="4">DSM 1551</strain>
    </source>
</reference>
<organism evidence="3 4">
    <name type="scientific">Thomasclavelia cocleata</name>
    <dbReference type="NCBI Taxonomy" id="69824"/>
    <lineage>
        <taxon>Bacteria</taxon>
        <taxon>Bacillati</taxon>
        <taxon>Bacillota</taxon>
        <taxon>Erysipelotrichia</taxon>
        <taxon>Erysipelotrichales</taxon>
        <taxon>Coprobacillaceae</taxon>
        <taxon>Thomasclavelia</taxon>
    </lineage>
</organism>
<sequence>MKKLKLMALFLSATLAFSAIIPVPVLAIDETETGDKEESVKTAVPYILRTEAAGEYANNQANVWLELNKKNSENIAAYQISLRLTCDDGQMLEGYKLNLEFDDALKGAKVKNAEFDDATGVIKVIVASTQNLVKIDGDSHKLPIGKITLVRPDESTVLQRQFKITVDGNTGDLVTVGTDKVRTSASEKYGEDFQIMSDGTILGEKIKYPLTVNAKNGTVKIMVSDENGNEVEVKDLKNIERGKTVKVIQKANTGYRFADIKAVDKVTNTPITVSGNFTFTMMSPVELTVTFEEMNEKFTVTTVNGKADKEEYSNREIATVTAGNVDGKKFSHWINTDTKSVVSYDKTYTFLVLGNTNLEAVFIENTETVEKNPFVTMSNEVTSTKVGDKYRISFSGQFFLPKDCKLKEYGMILTPDKGLTVDMITLDSSIRLQKMIATNKNSVNQYVMNVNGVKPGVTRSGRMYVIYTDSNGVDKTIYSDTFATIALPTN</sequence>
<evidence type="ECO:0000259" key="2">
    <source>
        <dbReference type="Pfam" id="PF18998"/>
    </source>
</evidence>
<dbReference type="Proteomes" id="UP000198558">
    <property type="component" value="Unassembled WGS sequence"/>
</dbReference>
<dbReference type="InterPro" id="IPR044060">
    <property type="entry name" value="Bacterial_rp_domain"/>
</dbReference>
<accession>A0A1I0GV76</accession>
<feature type="domain" description="Bacterial repeat" evidence="2">
    <location>
        <begin position="227"/>
        <end position="293"/>
    </location>
</feature>
<feature type="signal peptide" evidence="1">
    <location>
        <begin position="1"/>
        <end position="27"/>
    </location>
</feature>
<proteinExistence type="predicted"/>
<dbReference type="Pfam" id="PF18998">
    <property type="entry name" value="Flg_new_2"/>
    <property type="match status" value="2"/>
</dbReference>
<protein>
    <recommendedName>
        <fullName evidence="2">Bacterial repeat domain-containing protein</fullName>
    </recommendedName>
</protein>
<dbReference type="RefSeq" id="WP_092355700.1">
    <property type="nucleotide sequence ID" value="NZ_FOIN01000035.1"/>
</dbReference>
<gene>
    <name evidence="3" type="ORF">SAMN04489758_1359</name>
</gene>
<feature type="domain" description="Bacterial repeat" evidence="2">
    <location>
        <begin position="301"/>
        <end position="365"/>
    </location>
</feature>
<dbReference type="GeneID" id="78289152"/>